<sequence>MGLLGSQWFYVHIIASYGVYKQGDLSTELQQVRALWALRSQVLCFLMSEEGDDGEEDEAVDGDGEEDEGGDEDGEDEDNEVVDD</sequence>
<gene>
    <name evidence="1" type="ORF">NM688_g1831</name>
</gene>
<organism evidence="1 2">
    <name type="scientific">Phlebia brevispora</name>
    <dbReference type="NCBI Taxonomy" id="194682"/>
    <lineage>
        <taxon>Eukaryota</taxon>
        <taxon>Fungi</taxon>
        <taxon>Dikarya</taxon>
        <taxon>Basidiomycota</taxon>
        <taxon>Agaricomycotina</taxon>
        <taxon>Agaricomycetes</taxon>
        <taxon>Polyporales</taxon>
        <taxon>Meruliaceae</taxon>
        <taxon>Phlebia</taxon>
    </lineage>
</organism>
<comment type="caution">
    <text evidence="1">The sequence shown here is derived from an EMBL/GenBank/DDBJ whole genome shotgun (WGS) entry which is preliminary data.</text>
</comment>
<keyword evidence="2" id="KW-1185">Reference proteome</keyword>
<dbReference type="Proteomes" id="UP001148662">
    <property type="component" value="Unassembled WGS sequence"/>
</dbReference>
<proteinExistence type="predicted"/>
<evidence type="ECO:0000313" key="1">
    <source>
        <dbReference type="EMBL" id="KAJ3556785.1"/>
    </source>
</evidence>
<accession>A0ACC1TA74</accession>
<protein>
    <submittedName>
        <fullName evidence="1">Uncharacterized protein</fullName>
    </submittedName>
</protein>
<reference evidence="1" key="1">
    <citation type="submission" date="2022-07" db="EMBL/GenBank/DDBJ databases">
        <title>Genome Sequence of Phlebia brevispora.</title>
        <authorList>
            <person name="Buettner E."/>
        </authorList>
    </citation>
    <scope>NUCLEOTIDE SEQUENCE</scope>
    <source>
        <strain evidence="1">MPL23</strain>
    </source>
</reference>
<dbReference type="EMBL" id="JANHOG010000212">
    <property type="protein sequence ID" value="KAJ3556785.1"/>
    <property type="molecule type" value="Genomic_DNA"/>
</dbReference>
<name>A0ACC1TA74_9APHY</name>
<evidence type="ECO:0000313" key="2">
    <source>
        <dbReference type="Proteomes" id="UP001148662"/>
    </source>
</evidence>